<dbReference type="OrthoDB" id="9794917at2"/>
<sequence length="145" mass="15952">MTSIRIANAQFWVHDQDAALDFYTKKLGWEVRSDVTMEEWAFRWLCVGPPGGEGPALVLMPVPGQPMLDAANSARLSELVAKGAGGTLFLETDDCEAAYDELSARGVEFNDPPTAQPYGIDTSFRDPSGNNIRLTQVLEFDPERT</sequence>
<evidence type="ECO:0000259" key="1">
    <source>
        <dbReference type="PROSITE" id="PS51819"/>
    </source>
</evidence>
<dbReference type="InterPro" id="IPR029068">
    <property type="entry name" value="Glyas_Bleomycin-R_OHBP_Dase"/>
</dbReference>
<evidence type="ECO:0000313" key="3">
    <source>
        <dbReference type="Proteomes" id="UP000314251"/>
    </source>
</evidence>
<dbReference type="SUPFAM" id="SSF54593">
    <property type="entry name" value="Glyoxalase/Bleomycin resistance protein/Dihydroxybiphenyl dioxygenase"/>
    <property type="match status" value="1"/>
</dbReference>
<dbReference type="Proteomes" id="UP000314251">
    <property type="component" value="Unassembled WGS sequence"/>
</dbReference>
<name>A0A5N5ZY13_9ACTN</name>
<feature type="domain" description="VOC" evidence="1">
    <location>
        <begin position="5"/>
        <end position="137"/>
    </location>
</feature>
<keyword evidence="3" id="KW-1185">Reference proteome</keyword>
<comment type="caution">
    <text evidence="2">The sequence shown here is derived from an EMBL/GenBank/DDBJ whole genome shotgun (WGS) entry which is preliminary data.</text>
</comment>
<dbReference type="InterPro" id="IPR004360">
    <property type="entry name" value="Glyas_Fos-R_dOase_dom"/>
</dbReference>
<dbReference type="EMBL" id="VDLY02000019">
    <property type="protein sequence ID" value="KAB8161411.1"/>
    <property type="molecule type" value="Genomic_DNA"/>
</dbReference>
<gene>
    <name evidence="2" type="ORF">FH607_025385</name>
</gene>
<dbReference type="RefSeq" id="WP_139673094.1">
    <property type="nucleotide sequence ID" value="NZ_VDLY02000019.1"/>
</dbReference>
<dbReference type="Gene3D" id="3.10.180.10">
    <property type="entry name" value="2,3-Dihydroxybiphenyl 1,2-Dioxygenase, domain 1"/>
    <property type="match status" value="1"/>
</dbReference>
<dbReference type="Pfam" id="PF00903">
    <property type="entry name" value="Glyoxalase"/>
    <property type="match status" value="1"/>
</dbReference>
<dbReference type="PANTHER" id="PTHR36437:SF2">
    <property type="entry name" value="GLYOXALASE_BLEOMYCIN RESISTANCE PROTEIN_DIOXYGENASE"/>
    <property type="match status" value="1"/>
</dbReference>
<accession>A0A5N5ZY13</accession>
<dbReference type="PROSITE" id="PS51819">
    <property type="entry name" value="VOC"/>
    <property type="match status" value="1"/>
</dbReference>
<dbReference type="InterPro" id="IPR037523">
    <property type="entry name" value="VOC_core"/>
</dbReference>
<organism evidence="2 3">
    <name type="scientific">Streptomyces mimosae</name>
    <dbReference type="NCBI Taxonomy" id="2586635"/>
    <lineage>
        <taxon>Bacteria</taxon>
        <taxon>Bacillati</taxon>
        <taxon>Actinomycetota</taxon>
        <taxon>Actinomycetes</taxon>
        <taxon>Kitasatosporales</taxon>
        <taxon>Streptomycetaceae</taxon>
        <taxon>Streptomyces</taxon>
    </lineage>
</organism>
<reference evidence="2" key="1">
    <citation type="submission" date="2019-10" db="EMBL/GenBank/DDBJ databases">
        <title>Nonomuraea sp. nov., isolated from Phyllanthus amarus.</title>
        <authorList>
            <person name="Klykleung N."/>
            <person name="Tanasupawat S."/>
        </authorList>
    </citation>
    <scope>NUCLEOTIDE SEQUENCE [LARGE SCALE GENOMIC DNA]</scope>
    <source>
        <strain evidence="2">3MP-10</strain>
    </source>
</reference>
<protein>
    <submittedName>
        <fullName evidence="2">VOC family protein</fullName>
    </submittedName>
</protein>
<evidence type="ECO:0000313" key="2">
    <source>
        <dbReference type="EMBL" id="KAB8161411.1"/>
    </source>
</evidence>
<dbReference type="PANTHER" id="PTHR36437">
    <property type="entry name" value="GLYOXALASE/BLEOMYCIN RESISTANCE PROTEIN/DIOXYGENASE"/>
    <property type="match status" value="1"/>
</dbReference>
<dbReference type="AlphaFoldDB" id="A0A5N5ZY13"/>
<proteinExistence type="predicted"/>